<dbReference type="SMART" id="SM00304">
    <property type="entry name" value="HAMP"/>
    <property type="match status" value="1"/>
</dbReference>
<evidence type="ECO:0000313" key="8">
    <source>
        <dbReference type="EMBL" id="MCQ1060371.1"/>
    </source>
</evidence>
<dbReference type="PANTHER" id="PTHR32089">
    <property type="entry name" value="METHYL-ACCEPTING CHEMOTAXIS PROTEIN MCPB"/>
    <property type="match status" value="1"/>
</dbReference>
<dbReference type="SUPFAM" id="SSF58104">
    <property type="entry name" value="Methyl-accepting chemotaxis protein (MCP) signaling domain"/>
    <property type="match status" value="1"/>
</dbReference>
<evidence type="ECO:0000313" key="9">
    <source>
        <dbReference type="Proteomes" id="UP001524460"/>
    </source>
</evidence>
<dbReference type="Proteomes" id="UP001524460">
    <property type="component" value="Unassembled WGS sequence"/>
</dbReference>
<feature type="domain" description="Methyl-accepting transducer" evidence="6">
    <location>
        <begin position="307"/>
        <end position="543"/>
    </location>
</feature>
<evidence type="ECO:0000256" key="1">
    <source>
        <dbReference type="ARBA" id="ARBA00004370"/>
    </source>
</evidence>
<comment type="caution">
    <text evidence="8">The sequence shown here is derived from an EMBL/GenBank/DDBJ whole genome shotgun (WGS) entry which is preliminary data.</text>
</comment>
<dbReference type="Pfam" id="PF00015">
    <property type="entry name" value="MCPsignal"/>
    <property type="match status" value="1"/>
</dbReference>
<dbReference type="Pfam" id="PF00672">
    <property type="entry name" value="HAMP"/>
    <property type="match status" value="1"/>
</dbReference>
<dbReference type="InterPro" id="IPR003660">
    <property type="entry name" value="HAMP_dom"/>
</dbReference>
<sequence>MKSLSFKMKINAFFIAISLVTILASYLSVSFFVSRETTRSMHADVESQMELLVTTVNNEINNKLVLASILDTSATDLGQLQQLTGFHKIYRVVHGFVFSSEGSLSDMDVKGQQVLAKLASAEVLAVDDLTLVEGNPVLTIISPQGESRGDVFEVDLSSVQELLENTQIEGAYLKLETDSGFEVFNNLPDSSWQGISRVINVQNQQWTLTGYIDHGFIGQEVNQITRLITMALSVAGLIIICVSIFLAKYTYAPIMRLRVVVSDLASGEGDLSQRLEVTSRDELGEIAQDINVFIAKLEHMVKQISGASSSMEQVVDNLQKNSEATQMQLSDHISETGQVVAAVNEMSHSAASVSESSRRAAEQAAMTLMQGQEGKTYIGQVVEHVDSLMTNFDSTSSAIGTLNQDIEQISQVLEQIGAIASQTNLLALNAAIEAARAGAYGRGFTVVADEVRTLAAQTQQSTEKIDDNIAKLKNSIKCVLAEMQVLQQSNQSVVVSTEQCEKALNAISQSVGTICQLNDEMASAASQQEAVSMSITSSMDKIQSVVNGIEGQSKETHGDVERLSKSQHSLVDVLLHFRTS</sequence>
<evidence type="ECO:0000259" key="6">
    <source>
        <dbReference type="PROSITE" id="PS50111"/>
    </source>
</evidence>
<dbReference type="SMART" id="SM00283">
    <property type="entry name" value="MA"/>
    <property type="match status" value="1"/>
</dbReference>
<accession>A0ABT1N9K1</accession>
<dbReference type="PROSITE" id="PS50111">
    <property type="entry name" value="CHEMOTAXIS_TRANSDUC_2"/>
    <property type="match status" value="1"/>
</dbReference>
<evidence type="ECO:0000256" key="4">
    <source>
        <dbReference type="PROSITE-ProRule" id="PRU00284"/>
    </source>
</evidence>
<dbReference type="Gene3D" id="1.10.287.950">
    <property type="entry name" value="Methyl-accepting chemotaxis protein"/>
    <property type="match status" value="1"/>
</dbReference>
<organism evidence="8 9">
    <name type="scientific">Photobacterium pectinilyticum</name>
    <dbReference type="NCBI Taxonomy" id="2906793"/>
    <lineage>
        <taxon>Bacteria</taxon>
        <taxon>Pseudomonadati</taxon>
        <taxon>Pseudomonadota</taxon>
        <taxon>Gammaproteobacteria</taxon>
        <taxon>Vibrionales</taxon>
        <taxon>Vibrionaceae</taxon>
        <taxon>Photobacterium</taxon>
    </lineage>
</organism>
<name>A0ABT1N9K1_9GAMM</name>
<feature type="domain" description="HAMP" evidence="7">
    <location>
        <begin position="252"/>
        <end position="302"/>
    </location>
</feature>
<dbReference type="EMBL" id="JANEYT010000067">
    <property type="protein sequence ID" value="MCQ1060371.1"/>
    <property type="molecule type" value="Genomic_DNA"/>
</dbReference>
<dbReference type="InterPro" id="IPR004089">
    <property type="entry name" value="MCPsignal_dom"/>
</dbReference>
<evidence type="ECO:0000256" key="3">
    <source>
        <dbReference type="ARBA" id="ARBA00029447"/>
    </source>
</evidence>
<protein>
    <submittedName>
        <fullName evidence="8">Methyl-accepting chemotaxis protein</fullName>
    </submittedName>
</protein>
<reference evidence="8 9" key="1">
    <citation type="submission" date="2022-07" db="EMBL/GenBank/DDBJ databases">
        <title>Photobacterium pectinilyticum sp. nov., a marine bacterium isolated from surface seawater of Qingdao offshore.</title>
        <authorList>
            <person name="Wang X."/>
        </authorList>
    </citation>
    <scope>NUCLEOTIDE SEQUENCE [LARGE SCALE GENOMIC DNA]</scope>
    <source>
        <strain evidence="8 9">ZSDE20</strain>
    </source>
</reference>
<keyword evidence="5" id="KW-0812">Transmembrane</keyword>
<evidence type="ECO:0000259" key="7">
    <source>
        <dbReference type="PROSITE" id="PS50885"/>
    </source>
</evidence>
<gene>
    <name evidence="8" type="ORF">NHN17_20205</name>
</gene>
<dbReference type="Gene3D" id="6.10.340.10">
    <property type="match status" value="1"/>
</dbReference>
<feature type="transmembrane region" description="Helical" evidence="5">
    <location>
        <begin position="12"/>
        <end position="33"/>
    </location>
</feature>
<keyword evidence="5" id="KW-1133">Transmembrane helix</keyword>
<keyword evidence="2 4" id="KW-0807">Transducer</keyword>
<dbReference type="RefSeq" id="WP_255044449.1">
    <property type="nucleotide sequence ID" value="NZ_JANEYT010000067.1"/>
</dbReference>
<keyword evidence="5" id="KW-0472">Membrane</keyword>
<evidence type="ECO:0000256" key="5">
    <source>
        <dbReference type="SAM" id="Phobius"/>
    </source>
</evidence>
<proteinExistence type="inferred from homology"/>
<dbReference type="PROSITE" id="PS50885">
    <property type="entry name" value="HAMP"/>
    <property type="match status" value="1"/>
</dbReference>
<evidence type="ECO:0000256" key="2">
    <source>
        <dbReference type="ARBA" id="ARBA00023224"/>
    </source>
</evidence>
<keyword evidence="9" id="KW-1185">Reference proteome</keyword>
<comment type="similarity">
    <text evidence="3">Belongs to the methyl-accepting chemotaxis (MCP) protein family.</text>
</comment>
<dbReference type="PANTHER" id="PTHR32089:SF55">
    <property type="entry name" value="METHYL ACCEPTING SENSORY TRANSDUCER WITH CACHE_2 SMALL MOLECULE BINDING DOMAIN"/>
    <property type="match status" value="1"/>
</dbReference>
<feature type="transmembrane region" description="Helical" evidence="5">
    <location>
        <begin position="227"/>
        <end position="247"/>
    </location>
</feature>
<dbReference type="CDD" id="cd06225">
    <property type="entry name" value="HAMP"/>
    <property type="match status" value="1"/>
</dbReference>
<comment type="subcellular location">
    <subcellularLocation>
        <location evidence="1">Membrane</location>
    </subcellularLocation>
</comment>